<evidence type="ECO:0000313" key="2">
    <source>
        <dbReference type="EMBL" id="EEC70664.1"/>
    </source>
</evidence>
<keyword evidence="3" id="KW-1185">Reference proteome</keyword>
<dbReference type="HOGENOM" id="CLU_2310759_0_0_1"/>
<accession>B8A889</accession>
<protein>
    <submittedName>
        <fullName evidence="2">Uncharacterized protein</fullName>
    </submittedName>
</protein>
<proteinExistence type="predicted"/>
<sequence>MGKRSGGGGGGWDGDVEGWTQQLIGADGSRTSCGGGRNGCGGVAATEVVSGGDGEIRPAVGGVGDGWQRDMRLAGGGRTATETIKKVVQGNGVVVGLVRK</sequence>
<evidence type="ECO:0000313" key="3">
    <source>
        <dbReference type="Proteomes" id="UP000007015"/>
    </source>
</evidence>
<reference evidence="2 3" key="1">
    <citation type="journal article" date="2005" name="PLoS Biol.">
        <title>The genomes of Oryza sativa: a history of duplications.</title>
        <authorList>
            <person name="Yu J."/>
            <person name="Wang J."/>
            <person name="Lin W."/>
            <person name="Li S."/>
            <person name="Li H."/>
            <person name="Zhou J."/>
            <person name="Ni P."/>
            <person name="Dong W."/>
            <person name="Hu S."/>
            <person name="Zeng C."/>
            <person name="Zhang J."/>
            <person name="Zhang Y."/>
            <person name="Li R."/>
            <person name="Xu Z."/>
            <person name="Li S."/>
            <person name="Li X."/>
            <person name="Zheng H."/>
            <person name="Cong L."/>
            <person name="Lin L."/>
            <person name="Yin J."/>
            <person name="Geng J."/>
            <person name="Li G."/>
            <person name="Shi J."/>
            <person name="Liu J."/>
            <person name="Lv H."/>
            <person name="Li J."/>
            <person name="Wang J."/>
            <person name="Deng Y."/>
            <person name="Ran L."/>
            <person name="Shi X."/>
            <person name="Wang X."/>
            <person name="Wu Q."/>
            <person name="Li C."/>
            <person name="Ren X."/>
            <person name="Wang J."/>
            <person name="Wang X."/>
            <person name="Li D."/>
            <person name="Liu D."/>
            <person name="Zhang X."/>
            <person name="Ji Z."/>
            <person name="Zhao W."/>
            <person name="Sun Y."/>
            <person name="Zhang Z."/>
            <person name="Bao J."/>
            <person name="Han Y."/>
            <person name="Dong L."/>
            <person name="Ji J."/>
            <person name="Chen P."/>
            <person name="Wu S."/>
            <person name="Liu J."/>
            <person name="Xiao Y."/>
            <person name="Bu D."/>
            <person name="Tan J."/>
            <person name="Yang L."/>
            <person name="Ye C."/>
            <person name="Zhang J."/>
            <person name="Xu J."/>
            <person name="Zhou Y."/>
            <person name="Yu Y."/>
            <person name="Zhang B."/>
            <person name="Zhuang S."/>
            <person name="Wei H."/>
            <person name="Liu B."/>
            <person name="Lei M."/>
            <person name="Yu H."/>
            <person name="Li Y."/>
            <person name="Xu H."/>
            <person name="Wei S."/>
            <person name="He X."/>
            <person name="Fang L."/>
            <person name="Zhang Z."/>
            <person name="Zhang Y."/>
            <person name="Huang X."/>
            <person name="Su Z."/>
            <person name="Tong W."/>
            <person name="Li J."/>
            <person name="Tong Z."/>
            <person name="Li S."/>
            <person name="Ye J."/>
            <person name="Wang L."/>
            <person name="Fang L."/>
            <person name="Lei T."/>
            <person name="Chen C."/>
            <person name="Chen H."/>
            <person name="Xu Z."/>
            <person name="Li H."/>
            <person name="Huang H."/>
            <person name="Zhang F."/>
            <person name="Xu H."/>
            <person name="Li N."/>
            <person name="Zhao C."/>
            <person name="Li S."/>
            <person name="Dong L."/>
            <person name="Huang Y."/>
            <person name="Li L."/>
            <person name="Xi Y."/>
            <person name="Qi Q."/>
            <person name="Li W."/>
            <person name="Zhang B."/>
            <person name="Hu W."/>
            <person name="Zhang Y."/>
            <person name="Tian X."/>
            <person name="Jiao Y."/>
            <person name="Liang X."/>
            <person name="Jin J."/>
            <person name="Gao L."/>
            <person name="Zheng W."/>
            <person name="Hao B."/>
            <person name="Liu S."/>
            <person name="Wang W."/>
            <person name="Yuan L."/>
            <person name="Cao M."/>
            <person name="McDermott J."/>
            <person name="Samudrala R."/>
            <person name="Wang J."/>
            <person name="Wong G.K."/>
            <person name="Yang H."/>
        </authorList>
    </citation>
    <scope>NUCLEOTIDE SEQUENCE [LARGE SCALE GENOMIC DNA]</scope>
    <source>
        <strain evidence="3">cv. 93-11</strain>
    </source>
</reference>
<organism evidence="2 3">
    <name type="scientific">Oryza sativa subsp. indica</name>
    <name type="common">Rice</name>
    <dbReference type="NCBI Taxonomy" id="39946"/>
    <lineage>
        <taxon>Eukaryota</taxon>
        <taxon>Viridiplantae</taxon>
        <taxon>Streptophyta</taxon>
        <taxon>Embryophyta</taxon>
        <taxon>Tracheophyta</taxon>
        <taxon>Spermatophyta</taxon>
        <taxon>Magnoliopsida</taxon>
        <taxon>Liliopsida</taxon>
        <taxon>Poales</taxon>
        <taxon>Poaceae</taxon>
        <taxon>BOP clade</taxon>
        <taxon>Oryzoideae</taxon>
        <taxon>Oryzeae</taxon>
        <taxon>Oryzinae</taxon>
        <taxon>Oryza</taxon>
        <taxon>Oryza sativa</taxon>
    </lineage>
</organism>
<dbReference type="AlphaFoldDB" id="B8A889"/>
<dbReference type="Gramene" id="BGIOSGA003533-TA">
    <property type="protein sequence ID" value="BGIOSGA003533-PA"/>
    <property type="gene ID" value="BGIOSGA003533"/>
</dbReference>
<name>B8A889_ORYSI</name>
<dbReference type="EMBL" id="CM000126">
    <property type="protein sequence ID" value="EEC70664.1"/>
    <property type="molecule type" value="Genomic_DNA"/>
</dbReference>
<feature type="compositionally biased region" description="Gly residues" evidence="1">
    <location>
        <begin position="1"/>
        <end position="13"/>
    </location>
</feature>
<gene>
    <name evidence="2" type="ORF">OsI_01958</name>
</gene>
<feature type="region of interest" description="Disordered" evidence="1">
    <location>
        <begin position="1"/>
        <end position="30"/>
    </location>
</feature>
<evidence type="ECO:0000256" key="1">
    <source>
        <dbReference type="SAM" id="MobiDB-lite"/>
    </source>
</evidence>
<dbReference type="Proteomes" id="UP000007015">
    <property type="component" value="Chromosome 1"/>
</dbReference>